<dbReference type="Pfam" id="PF13185">
    <property type="entry name" value="GAF_2"/>
    <property type="match status" value="1"/>
</dbReference>
<dbReference type="PROSITE" id="PS50109">
    <property type="entry name" value="HIS_KIN"/>
    <property type="match status" value="1"/>
</dbReference>
<reference evidence="6 7" key="1">
    <citation type="submission" date="2020-08" db="EMBL/GenBank/DDBJ databases">
        <title>Novel species isolated from subtropical streams in China.</title>
        <authorList>
            <person name="Lu H."/>
        </authorList>
    </citation>
    <scope>NUCLEOTIDE SEQUENCE [LARGE SCALE GENOMIC DNA]</scope>
    <source>
        <strain evidence="6 7">KCTC 52442</strain>
    </source>
</reference>
<comment type="catalytic activity">
    <reaction evidence="1">
        <text>ATP + protein L-histidine = ADP + protein N-phospho-L-histidine.</text>
        <dbReference type="EC" id="2.7.13.3"/>
    </reaction>
</comment>
<dbReference type="Gene3D" id="2.130.10.10">
    <property type="entry name" value="YVTN repeat-like/Quinoprotein amine dehydrogenase"/>
    <property type="match status" value="4"/>
</dbReference>
<dbReference type="PRINTS" id="PR00344">
    <property type="entry name" value="BCTRLSENSOR"/>
</dbReference>
<evidence type="ECO:0000256" key="1">
    <source>
        <dbReference type="ARBA" id="ARBA00000085"/>
    </source>
</evidence>
<dbReference type="InterPro" id="IPR011110">
    <property type="entry name" value="Reg_prop"/>
</dbReference>
<dbReference type="SMART" id="SM00065">
    <property type="entry name" value="GAF"/>
    <property type="match status" value="1"/>
</dbReference>
<dbReference type="PANTHER" id="PTHR43547">
    <property type="entry name" value="TWO-COMPONENT HISTIDINE KINASE"/>
    <property type="match status" value="1"/>
</dbReference>
<dbReference type="InterPro" id="IPR004358">
    <property type="entry name" value="Sig_transdc_His_kin-like_C"/>
</dbReference>
<dbReference type="InterPro" id="IPR013783">
    <property type="entry name" value="Ig-like_fold"/>
</dbReference>
<dbReference type="Proteomes" id="UP000643610">
    <property type="component" value="Unassembled WGS sequence"/>
</dbReference>
<dbReference type="Pfam" id="PF07495">
    <property type="entry name" value="Y_Y_Y"/>
    <property type="match status" value="1"/>
</dbReference>
<name>A0ABR6XSE3_9BURK</name>
<dbReference type="InterPro" id="IPR036097">
    <property type="entry name" value="HisK_dim/P_sf"/>
</dbReference>
<dbReference type="EMBL" id="JACOFU010000005">
    <property type="protein sequence ID" value="MBC3832367.1"/>
    <property type="molecule type" value="Genomic_DNA"/>
</dbReference>
<keyword evidence="4" id="KW-0812">Transmembrane</keyword>
<dbReference type="Pfam" id="PF07494">
    <property type="entry name" value="Reg_prop"/>
    <property type="match status" value="6"/>
</dbReference>
<evidence type="ECO:0000256" key="4">
    <source>
        <dbReference type="SAM" id="Phobius"/>
    </source>
</evidence>
<dbReference type="Pfam" id="PF02518">
    <property type="entry name" value="HATPase_c"/>
    <property type="match status" value="1"/>
</dbReference>
<dbReference type="InterPro" id="IPR011123">
    <property type="entry name" value="Y_Y_Y"/>
</dbReference>
<evidence type="ECO:0000259" key="5">
    <source>
        <dbReference type="PROSITE" id="PS50109"/>
    </source>
</evidence>
<dbReference type="RefSeq" id="WP_186891418.1">
    <property type="nucleotide sequence ID" value="NZ_JACOFU010000005.1"/>
</dbReference>
<protein>
    <recommendedName>
        <fullName evidence="2">histidine kinase</fullName>
        <ecNumber evidence="2">2.7.13.3</ecNumber>
    </recommendedName>
</protein>
<dbReference type="InterPro" id="IPR005467">
    <property type="entry name" value="His_kinase_dom"/>
</dbReference>
<sequence>MKTGFTLLRLLQSWRYALGLLVCGIVMQHSLASNLGSLRFDHIGPDQGFSYQSITAITQDQQGFMWFGTQAGLVKFDGYRSTMFRSDPLNPKTLSDNFTSALYVHSDGNLWVGTQSGLSLYDRHSNSFTNFLRRGKNAVLSGNYKIYSIVSDGAEGLWLATDYGLMHFDMHTHQFQDFQHNKDDPNSLRDNLITDMVSDAQRNLWIGTPVGLDKFNPSTKTFSHIHLDVNNRSNLRQNSIVSLSIDKDQVLWIGSDAGLTKIALNSEKKEIQAFGDAEGFELAHIQTLYHDKNDTLWIGTINQGLFRFLKSTGKFEQFRHRPLDPNSLLHNHVSKILQDQTGVLWIGTRSSGLSRVDLASGGFSRFVQLQDDATGTSDNRIRAIASAGRDHVWLGTYSGGLLKMNLLNRKVEVWQKEPGKKLALQDNQIVSFLPEKNGRMWIGTRTGLTFFDPAKNTFTPVFISHDTNDNYIERSILDHTGALWVSSRGGLHRKLPEQNHFTTFRHDAKDPHSLTNNWAMTLVEDKQGKIWIGTMNGLDYFDRKTEKFIHLRHDEKDIHSLSHNRVHSLFIDSKDHLWVGTSGGLNRMQQSSDGRMHFQFFPTRADGSAESVGGILEDKSGNIWISSTAGISRLDTKTGKFKNFTDKDGMIQGSFLIGAVYQSDDGTMNFGGWTGLTRFKPEDISDNIIPPKVLITDFLISNQSISKLSKDGVPRLQMSIHEIKEIYLSYLDSIFSIEFAALHYADPNENRYAYQLEGFDSSWVETDAKKRFATYTNLDPGRYTFRVKASNKNDVWNEQAQELVIYIAPPFWKTWWFRILLVVFLIGLTYAIFLLRVRQLMQQKLLLEEQVALRTKELQNQKVAVEKQKETLEHAHRNISLLSEIGKRITASLNTEAIIDLLYKNVNNLMDATVFGIGFYDKDRGLIEFPFVIEDGKPYAPYTRDFSNKNQLPVWCIENRREIFIADLYQEYQHYIQDLSFTINPDSWGAVMQDGSSSVTPLSVLYVPFFVKAEIRGVICVQSYQTHAYESTDLDILRTLASYVGIAMDNAEAYQQLQETQAQLVEREKLAALGSLVAGVAHELNTPLGNSLLIASSIEDNIQQISEKIESGPVKRSDFKNFAERCQEALTLLMRSLHTSANLVSSFKQVAVDQASAQARSFDLKQTTVEIIATMMNQVRHAEHELMIDIPEKIEMHSYPGPYGQVLINLLQNAMLHAFEGRKHGIMTISAHRLSGDLVQISFKDNGIGIQEDYLHRIFEPFFTTKLGHGGSGLGLNVTYNIVTSLLGGQIFVESVIGEGTVFRLELPVNVLANFAT</sequence>
<comment type="caution">
    <text evidence="6">The sequence shown here is derived from an EMBL/GenBank/DDBJ whole genome shotgun (WGS) entry which is preliminary data.</text>
</comment>
<keyword evidence="4" id="KW-0472">Membrane</keyword>
<keyword evidence="4" id="KW-1133">Transmembrane helix</keyword>
<dbReference type="CDD" id="cd00082">
    <property type="entry name" value="HisKA"/>
    <property type="match status" value="1"/>
</dbReference>
<dbReference type="SUPFAM" id="SSF55874">
    <property type="entry name" value="ATPase domain of HSP90 chaperone/DNA topoisomerase II/histidine kinase"/>
    <property type="match status" value="1"/>
</dbReference>
<keyword evidence="7" id="KW-1185">Reference proteome</keyword>
<keyword evidence="3" id="KW-0597">Phosphoprotein</keyword>
<dbReference type="SUPFAM" id="SSF63829">
    <property type="entry name" value="Calcium-dependent phosphotriesterase"/>
    <property type="match status" value="4"/>
</dbReference>
<organism evidence="6 7">
    <name type="scientific">Undibacterium amnicola</name>
    <dbReference type="NCBI Taxonomy" id="1834038"/>
    <lineage>
        <taxon>Bacteria</taxon>
        <taxon>Pseudomonadati</taxon>
        <taxon>Pseudomonadota</taxon>
        <taxon>Betaproteobacteria</taxon>
        <taxon>Burkholderiales</taxon>
        <taxon>Oxalobacteraceae</taxon>
        <taxon>Undibacterium</taxon>
    </lineage>
</organism>
<dbReference type="InterPro" id="IPR029016">
    <property type="entry name" value="GAF-like_dom_sf"/>
</dbReference>
<proteinExistence type="predicted"/>
<evidence type="ECO:0000313" key="7">
    <source>
        <dbReference type="Proteomes" id="UP000643610"/>
    </source>
</evidence>
<dbReference type="Gene3D" id="1.10.287.130">
    <property type="match status" value="1"/>
</dbReference>
<dbReference type="InterPro" id="IPR003594">
    <property type="entry name" value="HATPase_dom"/>
</dbReference>
<dbReference type="SUPFAM" id="SSF47384">
    <property type="entry name" value="Homodimeric domain of signal transducing histidine kinase"/>
    <property type="match status" value="1"/>
</dbReference>
<dbReference type="SUPFAM" id="SSF55781">
    <property type="entry name" value="GAF domain-like"/>
    <property type="match status" value="1"/>
</dbReference>
<dbReference type="InterPro" id="IPR003661">
    <property type="entry name" value="HisK_dim/P_dom"/>
</dbReference>
<gene>
    <name evidence="6" type="ORF">H8K33_12655</name>
</gene>
<dbReference type="CDD" id="cd00075">
    <property type="entry name" value="HATPase"/>
    <property type="match status" value="1"/>
</dbReference>
<feature type="domain" description="Histidine kinase" evidence="5">
    <location>
        <begin position="1079"/>
        <end position="1311"/>
    </location>
</feature>
<dbReference type="InterPro" id="IPR003018">
    <property type="entry name" value="GAF"/>
</dbReference>
<dbReference type="EC" id="2.7.13.3" evidence="2"/>
<feature type="transmembrane region" description="Helical" evidence="4">
    <location>
        <begin position="815"/>
        <end position="835"/>
    </location>
</feature>
<dbReference type="SMART" id="SM00387">
    <property type="entry name" value="HATPase_c"/>
    <property type="match status" value="1"/>
</dbReference>
<dbReference type="InterPro" id="IPR036890">
    <property type="entry name" value="HATPase_C_sf"/>
</dbReference>
<dbReference type="PANTHER" id="PTHR43547:SF2">
    <property type="entry name" value="HYBRID SIGNAL TRANSDUCTION HISTIDINE KINASE C"/>
    <property type="match status" value="1"/>
</dbReference>
<dbReference type="InterPro" id="IPR015943">
    <property type="entry name" value="WD40/YVTN_repeat-like_dom_sf"/>
</dbReference>
<evidence type="ECO:0000256" key="2">
    <source>
        <dbReference type="ARBA" id="ARBA00012438"/>
    </source>
</evidence>
<accession>A0ABR6XSE3</accession>
<dbReference type="Gene3D" id="2.60.40.10">
    <property type="entry name" value="Immunoglobulins"/>
    <property type="match status" value="1"/>
</dbReference>
<evidence type="ECO:0000313" key="6">
    <source>
        <dbReference type="EMBL" id="MBC3832367.1"/>
    </source>
</evidence>
<dbReference type="Gene3D" id="3.30.565.10">
    <property type="entry name" value="Histidine kinase-like ATPase, C-terminal domain"/>
    <property type="match status" value="1"/>
</dbReference>
<dbReference type="Gene3D" id="3.30.450.40">
    <property type="match status" value="1"/>
</dbReference>
<evidence type="ECO:0000256" key="3">
    <source>
        <dbReference type="ARBA" id="ARBA00022553"/>
    </source>
</evidence>